<protein>
    <submittedName>
        <fullName evidence="1">Uncharacterized protein</fullName>
    </submittedName>
</protein>
<dbReference type="Proteomes" id="UP000220629">
    <property type="component" value="Unassembled WGS sequence"/>
</dbReference>
<organism evidence="1 2">
    <name type="scientific">Burkholderia gladioli</name>
    <name type="common">Pseudomonas marginata</name>
    <name type="synonym">Phytomonas marginata</name>
    <dbReference type="NCBI Taxonomy" id="28095"/>
    <lineage>
        <taxon>Bacteria</taxon>
        <taxon>Pseudomonadati</taxon>
        <taxon>Pseudomonadota</taxon>
        <taxon>Betaproteobacteria</taxon>
        <taxon>Burkholderiales</taxon>
        <taxon>Burkholderiaceae</taxon>
        <taxon>Burkholderia</taxon>
    </lineage>
</organism>
<gene>
    <name evidence="1" type="ORF">CRM94_17225</name>
</gene>
<sequence length="203" mass="22925">MPVMALAVFAAVFSTFDSPTEHPVDVLWQRVPAALPGMLILCACQTLLLLSWIDEGGFRIETTGRDSASLHVHRDLDKVGTRAFLLWLPGALLHCHGMGMHTVSLVSPLLHDTSRVDRLIAVIHALELRVDGKRLLVHTQKIRSAPMVGPFAWSYWRRYGRFQRPVLHGEWGTRRKLVARVWRPQSGLQVELRTSGETEPRMP</sequence>
<accession>A0A2A7SA66</accession>
<name>A0A2A7SA66_BURGA</name>
<dbReference type="EMBL" id="PDDY01000003">
    <property type="protein sequence ID" value="PEH40456.1"/>
    <property type="molecule type" value="Genomic_DNA"/>
</dbReference>
<dbReference type="AlphaFoldDB" id="A0A2A7SA66"/>
<evidence type="ECO:0000313" key="2">
    <source>
        <dbReference type="Proteomes" id="UP000220629"/>
    </source>
</evidence>
<comment type="caution">
    <text evidence="1">The sequence shown here is derived from an EMBL/GenBank/DDBJ whole genome shotgun (WGS) entry which is preliminary data.</text>
</comment>
<evidence type="ECO:0000313" key="1">
    <source>
        <dbReference type="EMBL" id="PEH40456.1"/>
    </source>
</evidence>
<reference evidence="2" key="1">
    <citation type="submission" date="2017-09" db="EMBL/GenBank/DDBJ databases">
        <title>FDA dAtabase for Regulatory Grade micrObial Sequences (FDA-ARGOS): Supporting development and validation of Infectious Disease Dx tests.</title>
        <authorList>
            <person name="Minogue T."/>
            <person name="Wolcott M."/>
            <person name="Wasieloski L."/>
            <person name="Aguilar W."/>
            <person name="Moore D."/>
            <person name="Tallon L."/>
            <person name="Sadzewicz L."/>
            <person name="Ott S."/>
            <person name="Zhao X."/>
            <person name="Nagaraj S."/>
            <person name="Vavikolanu K."/>
            <person name="Aluvathingal J."/>
            <person name="Nadendla S."/>
            <person name="Sichtig H."/>
        </authorList>
    </citation>
    <scope>NUCLEOTIDE SEQUENCE [LARGE SCALE GENOMIC DNA]</scope>
    <source>
        <strain evidence="2">FDAARGOS_390</strain>
    </source>
</reference>
<proteinExistence type="predicted"/>